<keyword evidence="6" id="KW-1185">Reference proteome</keyword>
<evidence type="ECO:0000256" key="3">
    <source>
        <dbReference type="SAM" id="Phobius"/>
    </source>
</evidence>
<evidence type="ECO:0000259" key="4">
    <source>
        <dbReference type="PROSITE" id="PS00624"/>
    </source>
</evidence>
<gene>
    <name evidence="5" type="ORF">B0J12DRAFT_649706</name>
</gene>
<dbReference type="InterPro" id="IPR036188">
    <property type="entry name" value="FAD/NAD-bd_sf"/>
</dbReference>
<protein>
    <submittedName>
        <fullName evidence="5">GMC oxidoreductase</fullName>
    </submittedName>
</protein>
<comment type="similarity">
    <text evidence="1">Belongs to the GMC oxidoreductase family.</text>
</comment>
<dbReference type="PIRSF" id="PIRSF000137">
    <property type="entry name" value="Alcohol_oxidase"/>
    <property type="match status" value="1"/>
</dbReference>
<evidence type="ECO:0000313" key="5">
    <source>
        <dbReference type="EMBL" id="KAH7060673.1"/>
    </source>
</evidence>
<sequence>MLARIFAPTSTLTHISFCFLSFAPIIASIGLFPHTPGQPLISTSFGIPGIDATFDYIIIGGGTAGLTIATRLSSTRNLSIAVVEAGSFYEISNGNLSEVPAYAPWFTGTDLHDWQPGIDWGFKTTPQAFSNRTYHLTRGKALGGSSARNYMLYQRGTVDSFAKWADLVNDSSYLFPNVLPYYKKSAHYTPFNASQYTNSTNTASPTSFSPSGGPLQVSYSPYIDAFSTWMQRTFEAFGMGPIPGFNDGALLGSAYGTYTIDPSTGIRLSSSSSFLATALRRSFAPTIYTNTLAQRILFATPSNTTSSPLPRATAIHVTTAGTFGTPSLSYTLTARRSLILSAGAIQSPQLLQVSGIGNCTTLALHSIPCTAHLPGVGQNLWDHPLFGTSHRVRVATISAAVSNATLAAQGVAAYLAGGHGPLVSSGTGTIGWEKLPAAHRAALSEATRAALDAQFPPDWPEVEWLPMGVLRGDGVRPETSDPGDGSDYATLNTALVAPLSRGTVGVVSARMEDAPVIDAGWLAEQGDREVAVQAVRRQREMWAWLVEQGVAEEEEVYPGEDGVRTDGEILEWLRGSLATVNHASCTCKMGTREDEMAVLDGEARVFGVEGLRVVDASSFPLLVPGHPQSTVYMLAEKIAEKILEGEGMVGDGSLSVLVDGDCIR</sequence>
<dbReference type="PANTHER" id="PTHR11552">
    <property type="entry name" value="GLUCOSE-METHANOL-CHOLINE GMC OXIDOREDUCTASE"/>
    <property type="match status" value="1"/>
</dbReference>
<dbReference type="Pfam" id="PF00732">
    <property type="entry name" value="GMC_oxred_N"/>
    <property type="match status" value="1"/>
</dbReference>
<dbReference type="PROSITE" id="PS00624">
    <property type="entry name" value="GMC_OXRED_2"/>
    <property type="match status" value="1"/>
</dbReference>
<feature type="domain" description="Glucose-methanol-choline oxidoreductase N-terminal" evidence="4">
    <location>
        <begin position="343"/>
        <end position="357"/>
    </location>
</feature>
<dbReference type="Pfam" id="PF05199">
    <property type="entry name" value="GMC_oxred_C"/>
    <property type="match status" value="1"/>
</dbReference>
<dbReference type="InterPro" id="IPR012132">
    <property type="entry name" value="GMC_OxRdtase"/>
</dbReference>
<feature type="transmembrane region" description="Helical" evidence="3">
    <location>
        <begin position="12"/>
        <end position="32"/>
    </location>
</feature>
<keyword evidence="3" id="KW-0812">Transmembrane</keyword>
<accession>A0ABQ8GLX8</accession>
<dbReference type="Gene3D" id="3.50.50.60">
    <property type="entry name" value="FAD/NAD(P)-binding domain"/>
    <property type="match status" value="1"/>
</dbReference>
<comment type="caution">
    <text evidence="5">The sequence shown here is derived from an EMBL/GenBank/DDBJ whole genome shotgun (WGS) entry which is preliminary data.</text>
</comment>
<dbReference type="EMBL" id="JAGTJR010000005">
    <property type="protein sequence ID" value="KAH7060673.1"/>
    <property type="molecule type" value="Genomic_DNA"/>
</dbReference>
<organism evidence="5 6">
    <name type="scientific">Macrophomina phaseolina</name>
    <dbReference type="NCBI Taxonomy" id="35725"/>
    <lineage>
        <taxon>Eukaryota</taxon>
        <taxon>Fungi</taxon>
        <taxon>Dikarya</taxon>
        <taxon>Ascomycota</taxon>
        <taxon>Pezizomycotina</taxon>
        <taxon>Dothideomycetes</taxon>
        <taxon>Dothideomycetes incertae sedis</taxon>
        <taxon>Botryosphaeriales</taxon>
        <taxon>Botryosphaeriaceae</taxon>
        <taxon>Macrophomina</taxon>
    </lineage>
</organism>
<evidence type="ECO:0000256" key="1">
    <source>
        <dbReference type="ARBA" id="ARBA00010790"/>
    </source>
</evidence>
<proteinExistence type="inferred from homology"/>
<dbReference type="Proteomes" id="UP000774617">
    <property type="component" value="Unassembled WGS sequence"/>
</dbReference>
<keyword evidence="2" id="KW-0325">Glycoprotein</keyword>
<evidence type="ECO:0000313" key="6">
    <source>
        <dbReference type="Proteomes" id="UP000774617"/>
    </source>
</evidence>
<dbReference type="SUPFAM" id="SSF51905">
    <property type="entry name" value="FAD/NAD(P)-binding domain"/>
    <property type="match status" value="1"/>
</dbReference>
<dbReference type="PANTHER" id="PTHR11552:SF138">
    <property type="entry name" value="DEHYDROGENASE PKFF-RELATED"/>
    <property type="match status" value="1"/>
</dbReference>
<dbReference type="InterPro" id="IPR007867">
    <property type="entry name" value="GMC_OxRtase_C"/>
</dbReference>
<dbReference type="Gene3D" id="3.30.560.10">
    <property type="entry name" value="Glucose Oxidase, domain 3"/>
    <property type="match status" value="1"/>
</dbReference>
<dbReference type="SUPFAM" id="SSF54373">
    <property type="entry name" value="FAD-linked reductases, C-terminal domain"/>
    <property type="match status" value="1"/>
</dbReference>
<keyword evidence="3" id="KW-1133">Transmembrane helix</keyword>
<reference evidence="5 6" key="1">
    <citation type="journal article" date="2021" name="Nat. Commun.">
        <title>Genetic determinants of endophytism in the Arabidopsis root mycobiome.</title>
        <authorList>
            <person name="Mesny F."/>
            <person name="Miyauchi S."/>
            <person name="Thiergart T."/>
            <person name="Pickel B."/>
            <person name="Atanasova L."/>
            <person name="Karlsson M."/>
            <person name="Huettel B."/>
            <person name="Barry K.W."/>
            <person name="Haridas S."/>
            <person name="Chen C."/>
            <person name="Bauer D."/>
            <person name="Andreopoulos W."/>
            <person name="Pangilinan J."/>
            <person name="LaButti K."/>
            <person name="Riley R."/>
            <person name="Lipzen A."/>
            <person name="Clum A."/>
            <person name="Drula E."/>
            <person name="Henrissat B."/>
            <person name="Kohler A."/>
            <person name="Grigoriev I.V."/>
            <person name="Martin F.M."/>
            <person name="Hacquard S."/>
        </authorList>
    </citation>
    <scope>NUCLEOTIDE SEQUENCE [LARGE SCALE GENOMIC DNA]</scope>
    <source>
        <strain evidence="5 6">MPI-SDFR-AT-0080</strain>
    </source>
</reference>
<evidence type="ECO:0000256" key="2">
    <source>
        <dbReference type="ARBA" id="ARBA00023180"/>
    </source>
</evidence>
<keyword evidence="3" id="KW-0472">Membrane</keyword>
<name>A0ABQ8GLX8_9PEZI</name>
<dbReference type="InterPro" id="IPR000172">
    <property type="entry name" value="GMC_OxRdtase_N"/>
</dbReference>